<reference evidence="6" key="1">
    <citation type="submission" date="2022-08" db="EMBL/GenBank/DDBJ databases">
        <title>Genome sequencing of akame (Lates japonicus).</title>
        <authorList>
            <person name="Hashiguchi Y."/>
            <person name="Takahashi H."/>
        </authorList>
    </citation>
    <scope>NUCLEOTIDE SEQUENCE</scope>
    <source>
        <strain evidence="6">Kochi</strain>
    </source>
</reference>
<evidence type="ECO:0000256" key="3">
    <source>
        <dbReference type="ARBA" id="ARBA00023128"/>
    </source>
</evidence>
<dbReference type="Gene3D" id="3.10.100.10">
    <property type="entry name" value="Mannose-Binding Protein A, subunit A"/>
    <property type="match status" value="1"/>
</dbReference>
<sequence length="207" mass="24059">MFSQLKDFISLLKIDTERECRPCPAGWMPQGEKCFLFSEDRADWISSQYRCMALGGAVATVRTEDEQLFLWEKAQTLSQGDSYWLGLKSSGVDSSWQWSDGSSVEKGPQFWEREPDKTAEIRDLCGRLTPRDNYRRSWFISRCSNQLRRICLQQLKMSDLIEENLENDRTAPLDACYPNTNQTHSCFQNYLDQRWAVSSFPLILNPT</sequence>
<dbReference type="InterPro" id="IPR016186">
    <property type="entry name" value="C-type_lectin-like/link_sf"/>
</dbReference>
<dbReference type="SUPFAM" id="SSF47694">
    <property type="entry name" value="Cytochrome c oxidase subunit h"/>
    <property type="match status" value="1"/>
</dbReference>
<dbReference type="EMBL" id="BRZM01000037">
    <property type="protein sequence ID" value="GLD59475.1"/>
    <property type="molecule type" value="Genomic_DNA"/>
</dbReference>
<dbReference type="AlphaFoldDB" id="A0AAD3R938"/>
<dbReference type="InterPro" id="IPR001304">
    <property type="entry name" value="C-type_lectin-like"/>
</dbReference>
<proteinExistence type="predicted"/>
<dbReference type="GO" id="GO:0005739">
    <property type="term" value="C:mitochondrion"/>
    <property type="evidence" value="ECO:0007669"/>
    <property type="project" value="UniProtKB-SubCell"/>
</dbReference>
<keyword evidence="4" id="KW-1015">Disulfide bond</keyword>
<evidence type="ECO:0000313" key="6">
    <source>
        <dbReference type="EMBL" id="GLD59475.1"/>
    </source>
</evidence>
<keyword evidence="3" id="KW-0496">Mitochondrion</keyword>
<evidence type="ECO:0000256" key="4">
    <source>
        <dbReference type="ARBA" id="ARBA00023157"/>
    </source>
</evidence>
<dbReference type="SMART" id="SM00034">
    <property type="entry name" value="CLECT"/>
    <property type="match status" value="1"/>
</dbReference>
<evidence type="ECO:0000256" key="2">
    <source>
        <dbReference type="ARBA" id="ARBA00022734"/>
    </source>
</evidence>
<keyword evidence="2" id="KW-0430">Lectin</keyword>
<dbReference type="InterPro" id="IPR036549">
    <property type="entry name" value="CX6/COA6-like_sf"/>
</dbReference>
<evidence type="ECO:0000259" key="5">
    <source>
        <dbReference type="PROSITE" id="PS50041"/>
    </source>
</evidence>
<accession>A0AAD3R938</accession>
<dbReference type="Pfam" id="PF00059">
    <property type="entry name" value="Lectin_C"/>
    <property type="match status" value="1"/>
</dbReference>
<evidence type="ECO:0000313" key="7">
    <source>
        <dbReference type="Proteomes" id="UP001279410"/>
    </source>
</evidence>
<name>A0AAD3R938_LATJO</name>
<comment type="caution">
    <text evidence="6">The sequence shown here is derived from an EMBL/GenBank/DDBJ whole genome shotgun (WGS) entry which is preliminary data.</text>
</comment>
<dbReference type="PANTHER" id="PTHR46746:SF9">
    <property type="entry name" value="CD209 ANTIGEN-LIKE PROTEIN C-LIKE"/>
    <property type="match status" value="1"/>
</dbReference>
<dbReference type="PROSITE" id="PS50041">
    <property type="entry name" value="C_TYPE_LECTIN_2"/>
    <property type="match status" value="1"/>
</dbReference>
<dbReference type="SUPFAM" id="SSF56436">
    <property type="entry name" value="C-type lectin-like"/>
    <property type="match status" value="1"/>
</dbReference>
<keyword evidence="7" id="KW-1185">Reference proteome</keyword>
<dbReference type="InterPro" id="IPR051379">
    <property type="entry name" value="C-type_Lectin_Receptor_IMM"/>
</dbReference>
<dbReference type="Proteomes" id="UP001279410">
    <property type="component" value="Unassembled WGS sequence"/>
</dbReference>
<dbReference type="GO" id="GO:0030246">
    <property type="term" value="F:carbohydrate binding"/>
    <property type="evidence" value="ECO:0007669"/>
    <property type="project" value="UniProtKB-KW"/>
</dbReference>
<organism evidence="6 7">
    <name type="scientific">Lates japonicus</name>
    <name type="common">Japanese lates</name>
    <dbReference type="NCBI Taxonomy" id="270547"/>
    <lineage>
        <taxon>Eukaryota</taxon>
        <taxon>Metazoa</taxon>
        <taxon>Chordata</taxon>
        <taxon>Craniata</taxon>
        <taxon>Vertebrata</taxon>
        <taxon>Euteleostomi</taxon>
        <taxon>Actinopterygii</taxon>
        <taxon>Neopterygii</taxon>
        <taxon>Teleostei</taxon>
        <taxon>Neoteleostei</taxon>
        <taxon>Acanthomorphata</taxon>
        <taxon>Carangaria</taxon>
        <taxon>Carangaria incertae sedis</taxon>
        <taxon>Centropomidae</taxon>
        <taxon>Lates</taxon>
    </lineage>
</organism>
<dbReference type="PANTHER" id="PTHR46746">
    <property type="entry name" value="KILLER CELL LECTIN-LIKE RECEPTOR SUBFAMILY F MEMBER 2"/>
    <property type="match status" value="1"/>
</dbReference>
<evidence type="ECO:0000256" key="1">
    <source>
        <dbReference type="ARBA" id="ARBA00004173"/>
    </source>
</evidence>
<comment type="subcellular location">
    <subcellularLocation>
        <location evidence="1">Mitochondrion</location>
    </subcellularLocation>
</comment>
<protein>
    <submittedName>
        <fullName evidence="6">C-type lectin domain family 6 member A-like protein</fullName>
    </submittedName>
</protein>
<dbReference type="InterPro" id="IPR016187">
    <property type="entry name" value="CTDL_fold"/>
</dbReference>
<dbReference type="Gene3D" id="1.10.10.140">
    <property type="entry name" value="Cytochrome c oxidase, subunit VIb"/>
    <property type="match status" value="1"/>
</dbReference>
<gene>
    <name evidence="6" type="ORF">AKAME5_001147200</name>
</gene>
<feature type="domain" description="C-type lectin" evidence="5">
    <location>
        <begin position="30"/>
        <end position="152"/>
    </location>
</feature>